<dbReference type="Proteomes" id="UP000321513">
    <property type="component" value="Unassembled WGS sequence"/>
</dbReference>
<gene>
    <name evidence="2" type="ORF">SAE01_42870</name>
</gene>
<dbReference type="EMBL" id="BJYT01000029">
    <property type="protein sequence ID" value="GEO11791.1"/>
    <property type="molecule type" value="Genomic_DNA"/>
</dbReference>
<proteinExistence type="predicted"/>
<feature type="domain" description="MobA/VirD2-like nuclease" evidence="1">
    <location>
        <begin position="17"/>
        <end position="151"/>
    </location>
</feature>
<evidence type="ECO:0000313" key="3">
    <source>
        <dbReference type="Proteomes" id="UP000321513"/>
    </source>
</evidence>
<evidence type="ECO:0000259" key="1">
    <source>
        <dbReference type="Pfam" id="PF03432"/>
    </source>
</evidence>
<sequence length="420" mass="48004">MVARIKKTKSLSNAVNYNEKKVQQNQAECINAANYAKDPEQLNFYQKLHRLEHQAALNERVIANSVHISLNFDAVDKLDKEKLNQIADSYMQQIGFGKQPYLVYQHFDAGHQHIHIVSTNITADGSRIEMNNIGKNQSEQARKKIEIEFKLVQAESKKQQQTQELKAVSAQRIIYGKTETKRAITNVLNVVLPQYKYTSLPELNAVLKLYNVMADRGPETSKMYEGKGLVYRVLDEKGNKIGTPIKASAFYSKPTLPWLEQKFKENDVDRQQFKRRLKTKIDLALLQGGKDLKSFSNELQKQGTHVAVRQNAQGLMYGVTFVDHVNKTVFNGSDIGKEYGAKGLLEKFNSTEQKESVSKGIKHEINDAKTDNKNVAGEIKKSIQNSNLLDELLQPENQDSYLPIQFRKKKRKKHSKRLRL</sequence>
<reference evidence="2 3" key="1">
    <citation type="submission" date="2019-07" db="EMBL/GenBank/DDBJ databases">
        <title>Whole genome shotgun sequence of Segetibacter aerophilus NBRC 106135.</title>
        <authorList>
            <person name="Hosoyama A."/>
            <person name="Uohara A."/>
            <person name="Ohji S."/>
            <person name="Ichikawa N."/>
        </authorList>
    </citation>
    <scope>NUCLEOTIDE SEQUENCE [LARGE SCALE GENOMIC DNA]</scope>
    <source>
        <strain evidence="2 3">NBRC 106135</strain>
    </source>
</reference>
<dbReference type="AlphaFoldDB" id="A0A512BIK7"/>
<dbReference type="RefSeq" id="WP_147205906.1">
    <property type="nucleotide sequence ID" value="NZ_BJYT01000029.1"/>
</dbReference>
<dbReference type="OrthoDB" id="915634at2"/>
<keyword evidence="3" id="KW-1185">Reference proteome</keyword>
<accession>A0A512BIK7</accession>
<comment type="caution">
    <text evidence="2">The sequence shown here is derived from an EMBL/GenBank/DDBJ whole genome shotgun (WGS) entry which is preliminary data.</text>
</comment>
<name>A0A512BIK7_9BACT</name>
<dbReference type="Pfam" id="PF03432">
    <property type="entry name" value="Relaxase"/>
    <property type="match status" value="1"/>
</dbReference>
<organism evidence="2 3">
    <name type="scientific">Segetibacter aerophilus</name>
    <dbReference type="NCBI Taxonomy" id="670293"/>
    <lineage>
        <taxon>Bacteria</taxon>
        <taxon>Pseudomonadati</taxon>
        <taxon>Bacteroidota</taxon>
        <taxon>Chitinophagia</taxon>
        <taxon>Chitinophagales</taxon>
        <taxon>Chitinophagaceae</taxon>
        <taxon>Segetibacter</taxon>
    </lineage>
</organism>
<dbReference type="InterPro" id="IPR005094">
    <property type="entry name" value="Endonuclease_MobA/VirD2"/>
</dbReference>
<evidence type="ECO:0000313" key="2">
    <source>
        <dbReference type="EMBL" id="GEO11791.1"/>
    </source>
</evidence>
<protein>
    <submittedName>
        <fullName evidence="2">Mobilization protein</fullName>
    </submittedName>
</protein>